<gene>
    <name evidence="3" type="ORF">V5O48_009779</name>
</gene>
<protein>
    <submittedName>
        <fullName evidence="3">Uncharacterized protein</fullName>
    </submittedName>
</protein>
<name>A0ABR3FAR2_9AGAR</name>
<keyword evidence="4" id="KW-1185">Reference proteome</keyword>
<comment type="caution">
    <text evidence="3">The sequence shown here is derived from an EMBL/GenBank/DDBJ whole genome shotgun (WGS) entry which is preliminary data.</text>
</comment>
<keyword evidence="2" id="KW-0812">Transmembrane</keyword>
<organism evidence="3 4">
    <name type="scientific">Marasmius crinis-equi</name>
    <dbReference type="NCBI Taxonomy" id="585013"/>
    <lineage>
        <taxon>Eukaryota</taxon>
        <taxon>Fungi</taxon>
        <taxon>Dikarya</taxon>
        <taxon>Basidiomycota</taxon>
        <taxon>Agaricomycotina</taxon>
        <taxon>Agaricomycetes</taxon>
        <taxon>Agaricomycetidae</taxon>
        <taxon>Agaricales</taxon>
        <taxon>Marasmiineae</taxon>
        <taxon>Marasmiaceae</taxon>
        <taxon>Marasmius</taxon>
    </lineage>
</organism>
<accession>A0ABR3FAR2</accession>
<reference evidence="3 4" key="1">
    <citation type="submission" date="2024-02" db="EMBL/GenBank/DDBJ databases">
        <title>A draft genome for the cacao thread blight pathogen Marasmius crinis-equi.</title>
        <authorList>
            <person name="Cohen S.P."/>
            <person name="Baruah I.K."/>
            <person name="Amoako-Attah I."/>
            <person name="Bukari Y."/>
            <person name="Meinhardt L.W."/>
            <person name="Bailey B.A."/>
        </authorList>
    </citation>
    <scope>NUCLEOTIDE SEQUENCE [LARGE SCALE GENOMIC DNA]</scope>
    <source>
        <strain evidence="3 4">GH-76</strain>
    </source>
</reference>
<feature type="region of interest" description="Disordered" evidence="1">
    <location>
        <begin position="1"/>
        <end position="20"/>
    </location>
</feature>
<sequence>MHASDFSPATDNAAHEASSRRIVNGEHDVSHLLTDGGDLLLTNRLPPVVEAKQGQWIRTFKNSISSLLTVVSTQLLVVYKARNDRHIGLAILSQLSFIFNLSSSFSAVVLAHKFAALDVVSARRDLAVPQSGYINSPGPLALLRVYGLEPSWYLVVFHWLACFSFGVGTLFAQIMVYAWTDESLSVKITTTCLVAFVFIPLVFGLRLLRD</sequence>
<keyword evidence="2" id="KW-1133">Transmembrane helix</keyword>
<dbReference type="EMBL" id="JBAHYK010000659">
    <property type="protein sequence ID" value="KAL0572184.1"/>
    <property type="molecule type" value="Genomic_DNA"/>
</dbReference>
<evidence type="ECO:0000313" key="3">
    <source>
        <dbReference type="EMBL" id="KAL0572184.1"/>
    </source>
</evidence>
<dbReference type="Proteomes" id="UP001465976">
    <property type="component" value="Unassembled WGS sequence"/>
</dbReference>
<feature type="transmembrane region" description="Helical" evidence="2">
    <location>
        <begin position="87"/>
        <end position="111"/>
    </location>
</feature>
<evidence type="ECO:0000313" key="4">
    <source>
        <dbReference type="Proteomes" id="UP001465976"/>
    </source>
</evidence>
<proteinExistence type="predicted"/>
<evidence type="ECO:0000256" key="1">
    <source>
        <dbReference type="SAM" id="MobiDB-lite"/>
    </source>
</evidence>
<evidence type="ECO:0000256" key="2">
    <source>
        <dbReference type="SAM" id="Phobius"/>
    </source>
</evidence>
<feature type="transmembrane region" description="Helical" evidence="2">
    <location>
        <begin position="152"/>
        <end position="176"/>
    </location>
</feature>
<feature type="transmembrane region" description="Helical" evidence="2">
    <location>
        <begin position="188"/>
        <end position="208"/>
    </location>
</feature>
<keyword evidence="2" id="KW-0472">Membrane</keyword>